<dbReference type="STRING" id="745368.SAMN02745178_01716"/>
<dbReference type="EMBL" id="FUYF01000008">
    <property type="protein sequence ID" value="SKA87313.1"/>
    <property type="molecule type" value="Genomic_DNA"/>
</dbReference>
<organism evidence="2 3">
    <name type="scientific">Gemmiger formicilis</name>
    <dbReference type="NCBI Taxonomy" id="745368"/>
    <lineage>
        <taxon>Bacteria</taxon>
        <taxon>Bacillati</taxon>
        <taxon>Bacillota</taxon>
        <taxon>Clostridia</taxon>
        <taxon>Eubacteriales</taxon>
        <taxon>Gemmiger</taxon>
    </lineage>
</organism>
<dbReference type="Gene3D" id="3.40.1360.10">
    <property type="match status" value="1"/>
</dbReference>
<proteinExistence type="predicted"/>
<dbReference type="GO" id="GO:0008270">
    <property type="term" value="F:zinc ion binding"/>
    <property type="evidence" value="ECO:0007669"/>
    <property type="project" value="InterPro"/>
</dbReference>
<dbReference type="Pfam" id="PF13154">
    <property type="entry name" value="DUF3991"/>
    <property type="match status" value="1"/>
</dbReference>
<evidence type="ECO:0000313" key="2">
    <source>
        <dbReference type="EMBL" id="SKA87313.1"/>
    </source>
</evidence>
<reference evidence="2 3" key="1">
    <citation type="submission" date="2017-02" db="EMBL/GenBank/DDBJ databases">
        <authorList>
            <person name="Peterson S.W."/>
        </authorList>
    </citation>
    <scope>NUCLEOTIDE SEQUENCE [LARGE SCALE GENOMIC DNA]</scope>
    <source>
        <strain evidence="2 3">ATCC 27749</strain>
    </source>
</reference>
<dbReference type="OrthoDB" id="9802530at2"/>
<dbReference type="CDD" id="cd01029">
    <property type="entry name" value="TOPRIM_primases"/>
    <property type="match status" value="1"/>
</dbReference>
<dbReference type="InterPro" id="IPR025054">
    <property type="entry name" value="DUF3991"/>
</dbReference>
<dbReference type="SUPFAM" id="SSF56731">
    <property type="entry name" value="DNA primase core"/>
    <property type="match status" value="1"/>
</dbReference>
<accession>A0A1T4XCP2</accession>
<dbReference type="Proteomes" id="UP000190286">
    <property type="component" value="Unassembled WGS sequence"/>
</dbReference>
<dbReference type="AlphaFoldDB" id="A0A1T4XCP2"/>
<dbReference type="GeneID" id="93338173"/>
<gene>
    <name evidence="2" type="ORF">SAMN02745178_01716</name>
</gene>
<sequence length="311" mass="35059">MGKYQKNIEAARRISVVQYLETYHPGELVRKTDKEYCTKTHSSLVITPANGLFHWFSQSKGGNNALDYLVKVEGMDFVSAVRLLNEMTPMPVSVQTVKAAPVQQQTSRPFVLPPADRNTEAATAYLLHRGISPKVLRYCVNSGILYQTTRGNYRNCVFVGKDENGVPRSAFQRGCQGSFRGDVAGSQKQYGFLIPAESENCDTVEIYEAPIDAMSGATLRQYKHDSPWRSVHYLALGGLNHQPIDYFLQQHPEVKRVSLCFDRDDPGRNFTKIVAKRLAERGYIVQDTPPAIGKDYNDYLLAARRLISMER</sequence>
<dbReference type="InterPro" id="IPR034154">
    <property type="entry name" value="TOPRIM_DnaG/twinkle"/>
</dbReference>
<dbReference type="Pfam" id="PF13155">
    <property type="entry name" value="Toprim_2"/>
    <property type="match status" value="1"/>
</dbReference>
<keyword evidence="3" id="KW-1185">Reference proteome</keyword>
<feature type="domain" description="DUF3991" evidence="1">
    <location>
        <begin position="124"/>
        <end position="192"/>
    </location>
</feature>
<protein>
    <recommendedName>
        <fullName evidence="1">DUF3991 domain-containing protein</fullName>
    </recommendedName>
</protein>
<dbReference type="GO" id="GO:0003677">
    <property type="term" value="F:DNA binding"/>
    <property type="evidence" value="ECO:0007669"/>
    <property type="project" value="InterPro"/>
</dbReference>
<dbReference type="InterPro" id="IPR036977">
    <property type="entry name" value="DNA_primase_Znf_CHC2"/>
</dbReference>
<evidence type="ECO:0000259" key="1">
    <source>
        <dbReference type="Pfam" id="PF13154"/>
    </source>
</evidence>
<dbReference type="Gene3D" id="3.90.580.10">
    <property type="entry name" value="Zinc finger, CHC2-type domain"/>
    <property type="match status" value="1"/>
</dbReference>
<evidence type="ECO:0000313" key="3">
    <source>
        <dbReference type="Proteomes" id="UP000190286"/>
    </source>
</evidence>
<dbReference type="SUPFAM" id="SSF57783">
    <property type="entry name" value="Zinc beta-ribbon"/>
    <property type="match status" value="1"/>
</dbReference>
<name>A0A1T4XCP2_9FIRM</name>
<dbReference type="RefSeq" id="WP_078784631.1">
    <property type="nucleotide sequence ID" value="NZ_FUYF01000008.1"/>
</dbReference>
<dbReference type="GO" id="GO:0006260">
    <property type="term" value="P:DNA replication"/>
    <property type="evidence" value="ECO:0007669"/>
    <property type="project" value="InterPro"/>
</dbReference>